<protein>
    <recommendedName>
        <fullName evidence="4">Cc-nbs-lrr resistance protein</fullName>
    </recommendedName>
</protein>
<keyword evidence="3" id="KW-1185">Reference proteome</keyword>
<evidence type="ECO:0000313" key="2">
    <source>
        <dbReference type="EMBL" id="KAE8669418.1"/>
    </source>
</evidence>
<proteinExistence type="predicted"/>
<evidence type="ECO:0000256" key="1">
    <source>
        <dbReference type="ARBA" id="ARBA00022821"/>
    </source>
</evidence>
<dbReference type="Proteomes" id="UP000436088">
    <property type="component" value="Unassembled WGS sequence"/>
</dbReference>
<dbReference type="PANTHER" id="PTHR36766:SF70">
    <property type="entry name" value="DISEASE RESISTANCE PROTEIN RGA4"/>
    <property type="match status" value="1"/>
</dbReference>
<evidence type="ECO:0008006" key="4">
    <source>
        <dbReference type="Google" id="ProtNLM"/>
    </source>
</evidence>
<dbReference type="AlphaFoldDB" id="A0A6A2X3W8"/>
<accession>A0A6A2X3W8</accession>
<dbReference type="InterPro" id="IPR032675">
    <property type="entry name" value="LRR_dom_sf"/>
</dbReference>
<evidence type="ECO:0000313" key="3">
    <source>
        <dbReference type="Proteomes" id="UP000436088"/>
    </source>
</evidence>
<comment type="caution">
    <text evidence="2">The sequence shown here is derived from an EMBL/GenBank/DDBJ whole genome shotgun (WGS) entry which is preliminary data.</text>
</comment>
<keyword evidence="1" id="KW-0611">Plant defense</keyword>
<gene>
    <name evidence="2" type="ORF">F3Y22_tig00112243pilonHSYRG00066</name>
</gene>
<sequence length="331" mass="37523">MNDSMLEHILQQCTHLDELLMWDCSDIRSLPEVLVSMTLKQLDIRRCEVLDYSKILLYTSLESLNMEGSKCHPIVELCLPLGSFPLLKRVSIRRCEDMKFIGALGGAHRQHPACLDSLTIASCLNLISLGIEDGLCVTNLTRLWLWDCIGLKSLPEQMKSVFPSLVSLEIENCPEIESVPKAGLPSKLKEIRIFGSDKLVGSLICGKREWSLQRLPSLSYFCFSGQELDMECFPDELTLPSSLESLSVNNLQNLERFDYRGLQHLTSLSQLNINNCPKLRSAPEKMPLPSLSRLSIRGCPLLKEHWRKEKVGDWSNISHIPHIIIDGHHFM</sequence>
<dbReference type="GO" id="GO:0006952">
    <property type="term" value="P:defense response"/>
    <property type="evidence" value="ECO:0007669"/>
    <property type="project" value="UniProtKB-KW"/>
</dbReference>
<dbReference type="EMBL" id="VEPZ02001529">
    <property type="protein sequence ID" value="KAE8669418.1"/>
    <property type="molecule type" value="Genomic_DNA"/>
</dbReference>
<dbReference type="SUPFAM" id="SSF52058">
    <property type="entry name" value="L domain-like"/>
    <property type="match status" value="1"/>
</dbReference>
<name>A0A6A2X3W8_HIBSY</name>
<organism evidence="2 3">
    <name type="scientific">Hibiscus syriacus</name>
    <name type="common">Rose of Sharon</name>
    <dbReference type="NCBI Taxonomy" id="106335"/>
    <lineage>
        <taxon>Eukaryota</taxon>
        <taxon>Viridiplantae</taxon>
        <taxon>Streptophyta</taxon>
        <taxon>Embryophyta</taxon>
        <taxon>Tracheophyta</taxon>
        <taxon>Spermatophyta</taxon>
        <taxon>Magnoliopsida</taxon>
        <taxon>eudicotyledons</taxon>
        <taxon>Gunneridae</taxon>
        <taxon>Pentapetalae</taxon>
        <taxon>rosids</taxon>
        <taxon>malvids</taxon>
        <taxon>Malvales</taxon>
        <taxon>Malvaceae</taxon>
        <taxon>Malvoideae</taxon>
        <taxon>Hibiscus</taxon>
    </lineage>
</organism>
<dbReference type="Gene3D" id="3.80.10.10">
    <property type="entry name" value="Ribonuclease Inhibitor"/>
    <property type="match status" value="3"/>
</dbReference>
<dbReference type="PANTHER" id="PTHR36766">
    <property type="entry name" value="PLANT BROAD-SPECTRUM MILDEW RESISTANCE PROTEIN RPW8"/>
    <property type="match status" value="1"/>
</dbReference>
<reference evidence="2" key="1">
    <citation type="submission" date="2019-09" db="EMBL/GenBank/DDBJ databases">
        <title>Draft genome information of white flower Hibiscus syriacus.</title>
        <authorList>
            <person name="Kim Y.-M."/>
        </authorList>
    </citation>
    <scope>NUCLEOTIDE SEQUENCE [LARGE SCALE GENOMIC DNA]</scope>
    <source>
        <strain evidence="2">YM2019G1</strain>
    </source>
</reference>